<dbReference type="Pfam" id="PF20431">
    <property type="entry name" value="E_motif"/>
    <property type="match status" value="1"/>
</dbReference>
<reference evidence="1 2" key="1">
    <citation type="submission" date="2019-08" db="EMBL/GenBank/DDBJ databases">
        <title>Draft genome sequences of two oriental melons (Cucumis melo L. var makuwa).</title>
        <authorList>
            <person name="Kwon S.-Y."/>
        </authorList>
    </citation>
    <scope>NUCLEOTIDE SEQUENCE [LARGE SCALE GENOMIC DNA]</scope>
    <source>
        <strain evidence="2">cv. Chang Bougi</strain>
        <tissue evidence="1">Leaf</tissue>
    </source>
</reference>
<sequence>MYANCGKLNRAKWLFQQMPQKDIVSWNSIISDHFNTAEALTYFKVMENLGGKLYYLMKGEYGIKPTMEHYACMVNLYGRAGMIEVGYKIITKGMEIKAGLKVWGALLYACYLHSNVDIAEISAERLFELEPNNELNFELPIKIYDNAGRSEDEKRVKLTTTEWGLSVDNM</sequence>
<gene>
    <name evidence="1" type="ORF">E5676_scaffold227G00920</name>
</gene>
<dbReference type="InterPro" id="IPR046960">
    <property type="entry name" value="PPR_At4g14850-like_plant"/>
</dbReference>
<dbReference type="Proteomes" id="UP000321947">
    <property type="component" value="Unassembled WGS sequence"/>
</dbReference>
<dbReference type="InterPro" id="IPR046848">
    <property type="entry name" value="E_motif"/>
</dbReference>
<evidence type="ECO:0000313" key="1">
    <source>
        <dbReference type="EMBL" id="TYK11239.1"/>
    </source>
</evidence>
<dbReference type="PANTHER" id="PTHR47926:SF515">
    <property type="entry name" value="UMP-CMP KINASE"/>
    <property type="match status" value="1"/>
</dbReference>
<accession>A0A5D3CM08</accession>
<dbReference type="PANTHER" id="PTHR47926">
    <property type="entry name" value="PENTATRICOPEPTIDE REPEAT-CONTAINING PROTEIN"/>
    <property type="match status" value="1"/>
</dbReference>
<evidence type="ECO:0000313" key="2">
    <source>
        <dbReference type="Proteomes" id="UP000321947"/>
    </source>
</evidence>
<dbReference type="AlphaFoldDB" id="A0A5D3CM08"/>
<dbReference type="Gene3D" id="1.25.40.10">
    <property type="entry name" value="Tetratricopeptide repeat domain"/>
    <property type="match status" value="2"/>
</dbReference>
<protein>
    <submittedName>
        <fullName evidence="1">Pentatricopeptide repeat-containing protein</fullName>
    </submittedName>
</protein>
<dbReference type="GO" id="GO:0009451">
    <property type="term" value="P:RNA modification"/>
    <property type="evidence" value="ECO:0007669"/>
    <property type="project" value="InterPro"/>
</dbReference>
<dbReference type="InterPro" id="IPR011990">
    <property type="entry name" value="TPR-like_helical_dom_sf"/>
</dbReference>
<dbReference type="GO" id="GO:0003723">
    <property type="term" value="F:RNA binding"/>
    <property type="evidence" value="ECO:0007669"/>
    <property type="project" value="InterPro"/>
</dbReference>
<organism evidence="1 2">
    <name type="scientific">Cucumis melo var. makuwa</name>
    <name type="common">Oriental melon</name>
    <dbReference type="NCBI Taxonomy" id="1194695"/>
    <lineage>
        <taxon>Eukaryota</taxon>
        <taxon>Viridiplantae</taxon>
        <taxon>Streptophyta</taxon>
        <taxon>Embryophyta</taxon>
        <taxon>Tracheophyta</taxon>
        <taxon>Spermatophyta</taxon>
        <taxon>Magnoliopsida</taxon>
        <taxon>eudicotyledons</taxon>
        <taxon>Gunneridae</taxon>
        <taxon>Pentapetalae</taxon>
        <taxon>rosids</taxon>
        <taxon>fabids</taxon>
        <taxon>Cucurbitales</taxon>
        <taxon>Cucurbitaceae</taxon>
        <taxon>Benincaseae</taxon>
        <taxon>Cucumis</taxon>
    </lineage>
</organism>
<dbReference type="EMBL" id="SSTD01010878">
    <property type="protein sequence ID" value="TYK11239.1"/>
    <property type="molecule type" value="Genomic_DNA"/>
</dbReference>
<comment type="caution">
    <text evidence="1">The sequence shown here is derived from an EMBL/GenBank/DDBJ whole genome shotgun (WGS) entry which is preliminary data.</text>
</comment>
<proteinExistence type="predicted"/>
<name>A0A5D3CM08_CUCMM</name>